<dbReference type="Gene3D" id="3.30.420.10">
    <property type="entry name" value="Ribonuclease H-like superfamily/Ribonuclease H"/>
    <property type="match status" value="1"/>
</dbReference>
<organism evidence="2">
    <name type="scientific">marine sediment metagenome</name>
    <dbReference type="NCBI Taxonomy" id="412755"/>
    <lineage>
        <taxon>unclassified sequences</taxon>
        <taxon>metagenomes</taxon>
        <taxon>ecological metagenomes</taxon>
    </lineage>
</organism>
<feature type="domain" description="Integrase catalytic" evidence="1">
    <location>
        <begin position="78"/>
        <end position="212"/>
    </location>
</feature>
<dbReference type="InterPro" id="IPR001584">
    <property type="entry name" value="Integrase_cat-core"/>
</dbReference>
<evidence type="ECO:0000259" key="1">
    <source>
        <dbReference type="PROSITE" id="PS50994"/>
    </source>
</evidence>
<dbReference type="GO" id="GO:0015074">
    <property type="term" value="P:DNA integration"/>
    <property type="evidence" value="ECO:0007669"/>
    <property type="project" value="InterPro"/>
</dbReference>
<dbReference type="SUPFAM" id="SSF53098">
    <property type="entry name" value="Ribonuclease H-like"/>
    <property type="match status" value="1"/>
</dbReference>
<reference evidence="2" key="1">
    <citation type="journal article" date="2014" name="Front. Microbiol.">
        <title>High frequency of phylogenetically diverse reductive dehalogenase-homologous genes in deep subseafloor sedimentary metagenomes.</title>
        <authorList>
            <person name="Kawai M."/>
            <person name="Futagami T."/>
            <person name="Toyoda A."/>
            <person name="Takaki Y."/>
            <person name="Nishi S."/>
            <person name="Hori S."/>
            <person name="Arai W."/>
            <person name="Tsubouchi T."/>
            <person name="Morono Y."/>
            <person name="Uchiyama I."/>
            <person name="Ito T."/>
            <person name="Fujiyama A."/>
            <person name="Inagaki F."/>
            <person name="Takami H."/>
        </authorList>
    </citation>
    <scope>NUCLEOTIDE SEQUENCE</scope>
    <source>
        <strain evidence="2">Expedition CK06-06</strain>
    </source>
</reference>
<dbReference type="EMBL" id="BARS01042955">
    <property type="protein sequence ID" value="GAG34437.1"/>
    <property type="molecule type" value="Genomic_DNA"/>
</dbReference>
<name>X0XGA0_9ZZZZ</name>
<protein>
    <recommendedName>
        <fullName evidence="1">Integrase catalytic domain-containing protein</fullName>
    </recommendedName>
</protein>
<accession>X0XGA0</accession>
<comment type="caution">
    <text evidence="2">The sequence shown here is derived from an EMBL/GenBank/DDBJ whole genome shotgun (WGS) entry which is preliminary data.</text>
</comment>
<sequence length="212" mass="25042">MERVKELRERYPRWGKNKLAVLLRREAIEISASTVGRVINRLEEKGLLVEPVNVTMAKRARKRRRKPRYAIRKPKGYKIQGPGDLVEVDTLQVILIPNEIRYQFSARDVVARFDGLRAYKSQSSVKAAHFLQYLQTKFPFKIKAIQIDGGSEFKKHFEQECEKREIMLFELPPRSPKLNGHVERANRTHREEFYEVEDIDLSIEEHNRQLEE</sequence>
<dbReference type="AlphaFoldDB" id="X0XGA0"/>
<feature type="non-terminal residue" evidence="2">
    <location>
        <position position="212"/>
    </location>
</feature>
<dbReference type="PROSITE" id="PS50994">
    <property type="entry name" value="INTEGRASE"/>
    <property type="match status" value="1"/>
</dbReference>
<dbReference type="InterPro" id="IPR012337">
    <property type="entry name" value="RNaseH-like_sf"/>
</dbReference>
<dbReference type="InterPro" id="IPR036397">
    <property type="entry name" value="RNaseH_sf"/>
</dbReference>
<dbReference type="GO" id="GO:0003676">
    <property type="term" value="F:nucleic acid binding"/>
    <property type="evidence" value="ECO:0007669"/>
    <property type="project" value="InterPro"/>
</dbReference>
<gene>
    <name evidence="2" type="ORF">S01H1_65100</name>
</gene>
<proteinExistence type="predicted"/>
<evidence type="ECO:0000313" key="2">
    <source>
        <dbReference type="EMBL" id="GAG34437.1"/>
    </source>
</evidence>